<dbReference type="Proteomes" id="UP000585474">
    <property type="component" value="Unassembled WGS sequence"/>
</dbReference>
<evidence type="ECO:0000313" key="2">
    <source>
        <dbReference type="EMBL" id="GFS38223.1"/>
    </source>
</evidence>
<organism evidence="2 3">
    <name type="scientific">Actinidia rufa</name>
    <dbReference type="NCBI Taxonomy" id="165716"/>
    <lineage>
        <taxon>Eukaryota</taxon>
        <taxon>Viridiplantae</taxon>
        <taxon>Streptophyta</taxon>
        <taxon>Embryophyta</taxon>
        <taxon>Tracheophyta</taxon>
        <taxon>Spermatophyta</taxon>
        <taxon>Magnoliopsida</taxon>
        <taxon>eudicotyledons</taxon>
        <taxon>Gunneridae</taxon>
        <taxon>Pentapetalae</taxon>
        <taxon>asterids</taxon>
        <taxon>Ericales</taxon>
        <taxon>Actinidiaceae</taxon>
        <taxon>Actinidia</taxon>
    </lineage>
</organism>
<feature type="domain" description="Retrotransposon gag" evidence="1">
    <location>
        <begin position="68"/>
        <end position="179"/>
    </location>
</feature>
<dbReference type="InterPro" id="IPR021109">
    <property type="entry name" value="Peptidase_aspartic_dom_sf"/>
</dbReference>
<name>A0A7J0DM72_9ERIC</name>
<dbReference type="PANTHER" id="PTHR15503">
    <property type="entry name" value="LDOC1 RELATED"/>
    <property type="match status" value="1"/>
</dbReference>
<dbReference type="EMBL" id="BJWL01000303">
    <property type="protein sequence ID" value="GFS38223.1"/>
    <property type="molecule type" value="Genomic_DNA"/>
</dbReference>
<protein>
    <recommendedName>
        <fullName evidence="1">Retrotransposon gag domain-containing protein</fullName>
    </recommendedName>
</protein>
<dbReference type="Gene3D" id="2.40.70.10">
    <property type="entry name" value="Acid Proteases"/>
    <property type="match status" value="1"/>
</dbReference>
<keyword evidence="3" id="KW-1185">Reference proteome</keyword>
<reference evidence="3" key="1">
    <citation type="submission" date="2019-07" db="EMBL/GenBank/DDBJ databases">
        <title>De Novo Assembly of kiwifruit Actinidia rufa.</title>
        <authorList>
            <person name="Sugita-Konishi S."/>
            <person name="Sato K."/>
            <person name="Mori E."/>
            <person name="Abe Y."/>
            <person name="Kisaki G."/>
            <person name="Hamano K."/>
            <person name="Suezawa K."/>
            <person name="Otani M."/>
            <person name="Fukuda T."/>
            <person name="Manabe T."/>
            <person name="Gomi K."/>
            <person name="Tabuchi M."/>
            <person name="Akimitsu K."/>
            <person name="Kataoka I."/>
        </authorList>
    </citation>
    <scope>NUCLEOTIDE SEQUENCE [LARGE SCALE GENOMIC DNA]</scope>
    <source>
        <strain evidence="3">cv. Fuchu</strain>
    </source>
</reference>
<dbReference type="Pfam" id="PF08284">
    <property type="entry name" value="RVP_2"/>
    <property type="match status" value="1"/>
</dbReference>
<dbReference type="InterPro" id="IPR005162">
    <property type="entry name" value="Retrotrans_gag_dom"/>
</dbReference>
<dbReference type="AlphaFoldDB" id="A0A7J0DM72"/>
<dbReference type="InterPro" id="IPR032567">
    <property type="entry name" value="RTL1-rel"/>
</dbReference>
<evidence type="ECO:0000259" key="1">
    <source>
        <dbReference type="Pfam" id="PF03732"/>
    </source>
</evidence>
<dbReference type="OrthoDB" id="2272416at2759"/>
<accession>A0A7J0DM72</accession>
<dbReference type="CDD" id="cd00303">
    <property type="entry name" value="retropepsin_like"/>
    <property type="match status" value="1"/>
</dbReference>
<evidence type="ECO:0000313" key="3">
    <source>
        <dbReference type="Proteomes" id="UP000585474"/>
    </source>
</evidence>
<proteinExistence type="predicted"/>
<sequence>MALTTHMAQVPRANTSNRAMEVVREFRKLNPPMFDGVSSDPLVADHWLSEIRKLFDVLDVTEDVVRVKLVACQLSGEANEWWKSVLTTRKALRVLARTEGNMNEPNVENMTWAEFEAIFEDQYFLESFKDMLREQFKRLEQGTMTVSEYAMKFQALSRFALELISMEEKKCKRFIRGLDDSIQKFVMSGGHTNFVAVLELARNLEASGVNKKNARPPTTTVSALTGSFGGVSGNYGNQNRKRQGTPLQFLCNCSTFRAPTSSGFRGNSSRPPMTYHQLGLAILPSFVHNEEVLVVSPVQFSSRGQVMGLVNHHRGVHTHKHTTARQLWVRAHRLIEGLVLPHRFRLHRDGFSLSQLLYHHHLLLLRLQSHPLCMGTFLLFNSFAKVLFNSRASHSFIVTSFVLTLCLETEEFSPPFFVNTLLGGRAPLDRVCRGYKLVILDRHFEFDFIVLGMFGFDLILGMDWLSTYRETIDCFKRRVRICTPEGGCFEFFGE</sequence>
<comment type="caution">
    <text evidence="2">The sequence shown here is derived from an EMBL/GenBank/DDBJ whole genome shotgun (WGS) entry which is preliminary data.</text>
</comment>
<dbReference type="Pfam" id="PF03732">
    <property type="entry name" value="Retrotrans_gag"/>
    <property type="match status" value="1"/>
</dbReference>
<gene>
    <name evidence="2" type="ORF">Acr_00g0056340</name>
</gene>
<dbReference type="PANTHER" id="PTHR15503:SF42">
    <property type="entry name" value="ZINC FINGER, CCHC-TYPE, RETROTRANSPOSON GAG DOMAIN, ASPARTIC PEPTIDASE DOMAIN PROTEIN-RELATED"/>
    <property type="match status" value="1"/>
</dbReference>